<evidence type="ECO:0000259" key="8">
    <source>
        <dbReference type="SMART" id="SM00494"/>
    </source>
</evidence>
<evidence type="ECO:0000256" key="6">
    <source>
        <dbReference type="SAM" id="MobiDB-lite"/>
    </source>
</evidence>
<dbReference type="SMART" id="SM00494">
    <property type="entry name" value="ChtBD2"/>
    <property type="match status" value="2"/>
</dbReference>
<protein>
    <recommendedName>
        <fullName evidence="8">Chitin-binding type-2 domain-containing protein</fullName>
    </recommendedName>
</protein>
<dbReference type="PANTHER" id="PTHR23301:SF0">
    <property type="entry name" value="CHITIN-BINDING TYPE-2 DOMAIN-CONTAINING PROTEIN-RELATED"/>
    <property type="match status" value="1"/>
</dbReference>
<dbReference type="PANTHER" id="PTHR23301">
    <property type="entry name" value="CHITIN BINDING PERITROPHIN-A"/>
    <property type="match status" value="1"/>
</dbReference>
<dbReference type="InterPro" id="IPR002557">
    <property type="entry name" value="Chitin-bd_dom"/>
</dbReference>
<dbReference type="InterPro" id="IPR036508">
    <property type="entry name" value="Chitin-bd_dom_sf"/>
</dbReference>
<feature type="compositionally biased region" description="Low complexity" evidence="6">
    <location>
        <begin position="95"/>
        <end position="113"/>
    </location>
</feature>
<keyword evidence="2 7" id="KW-0732">Signal</keyword>
<evidence type="ECO:0000256" key="3">
    <source>
        <dbReference type="ARBA" id="ARBA00022737"/>
    </source>
</evidence>
<feature type="signal peptide" evidence="7">
    <location>
        <begin position="1"/>
        <end position="19"/>
    </location>
</feature>
<evidence type="ECO:0000256" key="1">
    <source>
        <dbReference type="ARBA" id="ARBA00022669"/>
    </source>
</evidence>
<name>A0ABP1Q742_9HEXA</name>
<keyword evidence="3" id="KW-0677">Repeat</keyword>
<keyword evidence="1" id="KW-0147">Chitin-binding</keyword>
<feature type="chain" id="PRO_5047121367" description="Chitin-binding type-2 domain-containing protein" evidence="7">
    <location>
        <begin position="20"/>
        <end position="276"/>
    </location>
</feature>
<dbReference type="Gene3D" id="2.170.140.10">
    <property type="entry name" value="Chitin binding domain"/>
    <property type="match status" value="2"/>
</dbReference>
<evidence type="ECO:0000256" key="4">
    <source>
        <dbReference type="ARBA" id="ARBA00023157"/>
    </source>
</evidence>
<reference evidence="9 10" key="1">
    <citation type="submission" date="2024-08" db="EMBL/GenBank/DDBJ databases">
        <authorList>
            <person name="Cucini C."/>
            <person name="Frati F."/>
        </authorList>
    </citation>
    <scope>NUCLEOTIDE SEQUENCE [LARGE SCALE GENOMIC DNA]</scope>
</reference>
<evidence type="ECO:0000256" key="5">
    <source>
        <dbReference type="ARBA" id="ARBA00023180"/>
    </source>
</evidence>
<evidence type="ECO:0000256" key="7">
    <source>
        <dbReference type="SAM" id="SignalP"/>
    </source>
</evidence>
<feature type="domain" description="Chitin-binding type-2" evidence="8">
    <location>
        <begin position="32"/>
        <end position="98"/>
    </location>
</feature>
<comment type="caution">
    <text evidence="9">The sequence shown here is derived from an EMBL/GenBank/DDBJ whole genome shotgun (WGS) entry which is preliminary data.</text>
</comment>
<sequence>MKAFYFVIAITALAASASADVAIQEEHPIDWYNCAGKPDGNYEHPWDCTRFISCSGGIASQRDCANCDIDPVRCPEGRTVYDPSVDACLWADQTTCSSSNSTQTPPITNSTSRPTPPTQPPVTNSTAEPTTPSPGGPVEGGPCNPDECITHGDCDRFLICSNETGSWVWTEKLCGPGLIWNPHNPDGSDHIHGGNCDYFRNLQQSQKDKYRDEEECLKCYWKDFGKCSNVYEYQRPGLEWRAPENLTCNDDLVFVLELETCQKCDTVIGEDGNPCC</sequence>
<feature type="region of interest" description="Disordered" evidence="6">
    <location>
        <begin position="95"/>
        <end position="141"/>
    </location>
</feature>
<keyword evidence="4" id="KW-1015">Disulfide bond</keyword>
<evidence type="ECO:0000313" key="10">
    <source>
        <dbReference type="Proteomes" id="UP001642540"/>
    </source>
</evidence>
<dbReference type="InterPro" id="IPR051940">
    <property type="entry name" value="Chitin_bind-dev_reg"/>
</dbReference>
<feature type="domain" description="Chitin-binding type-2" evidence="8">
    <location>
        <begin position="141"/>
        <end position="198"/>
    </location>
</feature>
<dbReference type="EMBL" id="CAXLJM020000024">
    <property type="protein sequence ID" value="CAL8091910.1"/>
    <property type="molecule type" value="Genomic_DNA"/>
</dbReference>
<keyword evidence="5" id="KW-0325">Glycoprotein</keyword>
<evidence type="ECO:0000256" key="2">
    <source>
        <dbReference type="ARBA" id="ARBA00022729"/>
    </source>
</evidence>
<dbReference type="Proteomes" id="UP001642540">
    <property type="component" value="Unassembled WGS sequence"/>
</dbReference>
<accession>A0ABP1Q742</accession>
<evidence type="ECO:0000313" key="9">
    <source>
        <dbReference type="EMBL" id="CAL8091910.1"/>
    </source>
</evidence>
<dbReference type="Pfam" id="PF01607">
    <property type="entry name" value="CBM_14"/>
    <property type="match status" value="1"/>
</dbReference>
<keyword evidence="10" id="KW-1185">Reference proteome</keyword>
<gene>
    <name evidence="9" type="ORF">ODALV1_LOCUS8065</name>
</gene>
<dbReference type="SUPFAM" id="SSF57625">
    <property type="entry name" value="Invertebrate chitin-binding proteins"/>
    <property type="match status" value="1"/>
</dbReference>
<organism evidence="9 10">
    <name type="scientific">Orchesella dallaii</name>
    <dbReference type="NCBI Taxonomy" id="48710"/>
    <lineage>
        <taxon>Eukaryota</taxon>
        <taxon>Metazoa</taxon>
        <taxon>Ecdysozoa</taxon>
        <taxon>Arthropoda</taxon>
        <taxon>Hexapoda</taxon>
        <taxon>Collembola</taxon>
        <taxon>Entomobryomorpha</taxon>
        <taxon>Entomobryoidea</taxon>
        <taxon>Orchesellidae</taxon>
        <taxon>Orchesellinae</taxon>
        <taxon>Orchesella</taxon>
    </lineage>
</organism>
<proteinExistence type="predicted"/>